<dbReference type="Proteomes" id="UP001283361">
    <property type="component" value="Unassembled WGS sequence"/>
</dbReference>
<evidence type="ECO:0000313" key="3">
    <source>
        <dbReference type="EMBL" id="KAK3729486.1"/>
    </source>
</evidence>
<feature type="transmembrane region" description="Helical" evidence="2">
    <location>
        <begin position="275"/>
        <end position="291"/>
    </location>
</feature>
<gene>
    <name evidence="3" type="ORF">RRG08_044001</name>
</gene>
<feature type="transmembrane region" description="Helical" evidence="2">
    <location>
        <begin position="303"/>
        <end position="327"/>
    </location>
</feature>
<dbReference type="AlphaFoldDB" id="A0AAE1CRE8"/>
<comment type="caution">
    <text evidence="3">The sequence shown here is derived from an EMBL/GenBank/DDBJ whole genome shotgun (WGS) entry which is preliminary data.</text>
</comment>
<keyword evidence="2" id="KW-0472">Membrane</keyword>
<reference evidence="3" key="1">
    <citation type="journal article" date="2023" name="G3 (Bethesda)">
        <title>A reference genome for the long-term kleptoplast-retaining sea slug Elysia crispata morphotype clarki.</title>
        <authorList>
            <person name="Eastman K.E."/>
            <person name="Pendleton A.L."/>
            <person name="Shaikh M.A."/>
            <person name="Suttiyut T."/>
            <person name="Ogas R."/>
            <person name="Tomko P."/>
            <person name="Gavelis G."/>
            <person name="Widhalm J.R."/>
            <person name="Wisecaver J.H."/>
        </authorList>
    </citation>
    <scope>NUCLEOTIDE SEQUENCE</scope>
    <source>
        <strain evidence="3">ECLA1</strain>
    </source>
</reference>
<protein>
    <submittedName>
        <fullName evidence="3">Uncharacterized protein</fullName>
    </submittedName>
</protein>
<evidence type="ECO:0000313" key="4">
    <source>
        <dbReference type="Proteomes" id="UP001283361"/>
    </source>
</evidence>
<evidence type="ECO:0000256" key="1">
    <source>
        <dbReference type="SAM" id="MobiDB-lite"/>
    </source>
</evidence>
<evidence type="ECO:0000256" key="2">
    <source>
        <dbReference type="SAM" id="Phobius"/>
    </source>
</evidence>
<feature type="transmembrane region" description="Helical" evidence="2">
    <location>
        <begin position="333"/>
        <end position="351"/>
    </location>
</feature>
<keyword evidence="2" id="KW-1133">Transmembrane helix</keyword>
<accession>A0AAE1CRE8</accession>
<feature type="region of interest" description="Disordered" evidence="1">
    <location>
        <begin position="109"/>
        <end position="130"/>
    </location>
</feature>
<keyword evidence="4" id="KW-1185">Reference proteome</keyword>
<proteinExistence type="predicted"/>
<keyword evidence="2" id="KW-0812">Transmembrane</keyword>
<dbReference type="EMBL" id="JAWDGP010007140">
    <property type="protein sequence ID" value="KAK3729486.1"/>
    <property type="molecule type" value="Genomic_DNA"/>
</dbReference>
<organism evidence="3 4">
    <name type="scientific">Elysia crispata</name>
    <name type="common">lettuce slug</name>
    <dbReference type="NCBI Taxonomy" id="231223"/>
    <lineage>
        <taxon>Eukaryota</taxon>
        <taxon>Metazoa</taxon>
        <taxon>Spiralia</taxon>
        <taxon>Lophotrochozoa</taxon>
        <taxon>Mollusca</taxon>
        <taxon>Gastropoda</taxon>
        <taxon>Heterobranchia</taxon>
        <taxon>Euthyneura</taxon>
        <taxon>Panpulmonata</taxon>
        <taxon>Sacoglossa</taxon>
        <taxon>Placobranchoidea</taxon>
        <taxon>Plakobranchidae</taxon>
        <taxon>Elysia</taxon>
    </lineage>
</organism>
<sequence>MDLTSNNCSLALLLFCFPSPDQRQTLSGNSTCQPGAIVRIVSRVGDITRKFCPPRPLVAEAGPRQTCSTKGLAISVSVCAVVSRGRPSKPRHGDLLIRFPDFVDMPHTRGPAVGDRPPGGGGKRATLSSHRDHPDRLIEQLVCVQPIRLVAVGCFGHVLPSSLDQTTNQSRQPISLGAVGCFMFYLHLLTRQPISLGAVGCFMFYLHLLTRQPISLGAVGCFMFYLHLLTRQPIRLGAVGCFHVLPSSLLTRQPISLGAVGCFMFYLHLLTRQPISLGAVGCFMFYLHLLTRQPISLGAVGCFMFYLHLLTRQPISLGAVGCFMFYLHLLTRQPISLGAVGCFMFYLHLLTK</sequence>
<name>A0AAE1CRE8_9GAST</name>